<proteinExistence type="predicted"/>
<reference evidence="1 2" key="1">
    <citation type="journal article" date="2018" name="Gigascience">
        <title>Genomes of trombidid mites reveal novel predicted allergens and laterally-transferred genes associated with secondary metabolism.</title>
        <authorList>
            <person name="Dong X."/>
            <person name="Chaisiri K."/>
            <person name="Xia D."/>
            <person name="Armstrong S.D."/>
            <person name="Fang Y."/>
            <person name="Donnelly M.J."/>
            <person name="Kadowaki T."/>
            <person name="McGarry J.W."/>
            <person name="Darby A.C."/>
            <person name="Makepeace B.L."/>
        </authorList>
    </citation>
    <scope>NUCLEOTIDE SEQUENCE [LARGE SCALE GENOMIC DNA]</scope>
    <source>
        <strain evidence="1">UoL-UT</strain>
    </source>
</reference>
<dbReference type="SUPFAM" id="SSF53254">
    <property type="entry name" value="Phosphoglycerate mutase-like"/>
    <property type="match status" value="1"/>
</dbReference>
<dbReference type="EMBL" id="NCKV01054842">
    <property type="protein sequence ID" value="RWS03346.1"/>
    <property type="molecule type" value="Genomic_DNA"/>
</dbReference>
<keyword evidence="2" id="KW-1185">Reference proteome</keyword>
<comment type="caution">
    <text evidence="1">The sequence shown here is derived from an EMBL/GenBank/DDBJ whole genome shotgun (WGS) entry which is preliminary data.</text>
</comment>
<gene>
    <name evidence="1" type="ORF">B4U80_14758</name>
</gene>
<dbReference type="OrthoDB" id="10257284at2759"/>
<evidence type="ECO:0000313" key="1">
    <source>
        <dbReference type="EMBL" id="RWS03346.1"/>
    </source>
</evidence>
<name>A0A443QJZ6_9ACAR</name>
<evidence type="ECO:0000313" key="2">
    <source>
        <dbReference type="Proteomes" id="UP000288716"/>
    </source>
</evidence>
<dbReference type="AlphaFoldDB" id="A0A443QJZ6"/>
<dbReference type="VEuPathDB" id="VectorBase:LDEU014293"/>
<dbReference type="Gene3D" id="3.40.50.1240">
    <property type="entry name" value="Phosphoglycerate mutase-like"/>
    <property type="match status" value="1"/>
</dbReference>
<dbReference type="InterPro" id="IPR029033">
    <property type="entry name" value="His_PPase_superfam"/>
</dbReference>
<dbReference type="GO" id="GO:0016791">
    <property type="term" value="F:phosphatase activity"/>
    <property type="evidence" value="ECO:0007669"/>
    <property type="project" value="UniProtKB-ARBA"/>
</dbReference>
<sequence>LSRHGDRSPQAFELLPNQPYSDLKYWPMGYGQLTNVKNFLRTVLQFWFLLDWKGSNVQRWKLYKEAI</sequence>
<protein>
    <submittedName>
        <fullName evidence="1">Uncharacterized protein</fullName>
    </submittedName>
</protein>
<feature type="non-terminal residue" evidence="1">
    <location>
        <position position="1"/>
    </location>
</feature>
<accession>A0A443QJZ6</accession>
<dbReference type="Proteomes" id="UP000288716">
    <property type="component" value="Unassembled WGS sequence"/>
</dbReference>
<organism evidence="1 2">
    <name type="scientific">Leptotrombidium deliense</name>
    <dbReference type="NCBI Taxonomy" id="299467"/>
    <lineage>
        <taxon>Eukaryota</taxon>
        <taxon>Metazoa</taxon>
        <taxon>Ecdysozoa</taxon>
        <taxon>Arthropoda</taxon>
        <taxon>Chelicerata</taxon>
        <taxon>Arachnida</taxon>
        <taxon>Acari</taxon>
        <taxon>Acariformes</taxon>
        <taxon>Trombidiformes</taxon>
        <taxon>Prostigmata</taxon>
        <taxon>Anystina</taxon>
        <taxon>Parasitengona</taxon>
        <taxon>Trombiculoidea</taxon>
        <taxon>Trombiculidae</taxon>
        <taxon>Leptotrombidium</taxon>
    </lineage>
</organism>